<dbReference type="OrthoDB" id="27537at2759"/>
<evidence type="ECO:0000256" key="2">
    <source>
        <dbReference type="ARBA" id="ARBA00005616"/>
    </source>
</evidence>
<keyword evidence="9" id="KW-1185">Reference proteome</keyword>
<dbReference type="InterPro" id="IPR036322">
    <property type="entry name" value="WD40_repeat_dom_sf"/>
</dbReference>
<dbReference type="InterPro" id="IPR037867">
    <property type="entry name" value="Swd2/WDR82"/>
</dbReference>
<dbReference type="SMART" id="SM00320">
    <property type="entry name" value="WD40"/>
    <property type="match status" value="5"/>
</dbReference>
<dbReference type="GO" id="GO:0016070">
    <property type="term" value="P:RNA metabolic process"/>
    <property type="evidence" value="ECO:0007669"/>
    <property type="project" value="UniProtKB-ARBA"/>
</dbReference>
<dbReference type="PANTHER" id="PTHR19861:SF0">
    <property type="entry name" value="WD REPEAT-CONTAINING PROTEIN 82"/>
    <property type="match status" value="1"/>
</dbReference>
<name>A0A9P6VTX2_RHOMI</name>
<dbReference type="GO" id="GO:0016740">
    <property type="term" value="F:transferase activity"/>
    <property type="evidence" value="ECO:0007669"/>
    <property type="project" value="UniProtKB-KW"/>
</dbReference>
<keyword evidence="7" id="KW-0732">Signal</keyword>
<evidence type="ECO:0000256" key="1">
    <source>
        <dbReference type="ARBA" id="ARBA00004123"/>
    </source>
</evidence>
<dbReference type="InterPro" id="IPR001680">
    <property type="entry name" value="WD40_rpt"/>
</dbReference>
<dbReference type="Gene3D" id="2.130.10.10">
    <property type="entry name" value="YVTN repeat-like/Quinoprotein amine dehydrogenase"/>
    <property type="match status" value="2"/>
</dbReference>
<organism evidence="8 9">
    <name type="scientific">Rhodotorula mucilaginosa</name>
    <name type="common">Yeast</name>
    <name type="synonym">Rhodotorula rubra</name>
    <dbReference type="NCBI Taxonomy" id="5537"/>
    <lineage>
        <taxon>Eukaryota</taxon>
        <taxon>Fungi</taxon>
        <taxon>Dikarya</taxon>
        <taxon>Basidiomycota</taxon>
        <taxon>Pucciniomycotina</taxon>
        <taxon>Microbotryomycetes</taxon>
        <taxon>Sporidiobolales</taxon>
        <taxon>Sporidiobolaceae</taxon>
        <taxon>Rhodotorula</taxon>
    </lineage>
</organism>
<dbReference type="InterPro" id="IPR015943">
    <property type="entry name" value="WD40/YVTN_repeat-like_dom_sf"/>
</dbReference>
<gene>
    <name evidence="8" type="primary">SWD2</name>
    <name evidence="8" type="ORF">C6P46_002225</name>
</gene>
<dbReference type="PROSITE" id="PS51257">
    <property type="entry name" value="PROKAR_LIPOPROTEIN"/>
    <property type="match status" value="1"/>
</dbReference>
<keyword evidence="3 6" id="KW-0853">WD repeat</keyword>
<protein>
    <submittedName>
        <fullName evidence="8">Member of Set1p complex, histone methyl transferase</fullName>
    </submittedName>
</protein>
<dbReference type="Proteomes" id="UP000777482">
    <property type="component" value="Unassembled WGS sequence"/>
</dbReference>
<evidence type="ECO:0000256" key="4">
    <source>
        <dbReference type="ARBA" id="ARBA00022737"/>
    </source>
</evidence>
<evidence type="ECO:0000256" key="3">
    <source>
        <dbReference type="ARBA" id="ARBA00022574"/>
    </source>
</evidence>
<evidence type="ECO:0000313" key="9">
    <source>
        <dbReference type="Proteomes" id="UP000777482"/>
    </source>
</evidence>
<sequence>MLRSALSVLLLSLLACAGLASGKKTGKVLTMNKRQAAALQAAAVRLKPGHYVFQNVKTKQKLLYTAKGNHVRPAKKGSAAAVTVHQDKGVAWHRIAFGPKHKCLSSAWGGKGNNAAVMYVCATGAKAKTTTLEKTKQWFLFVPVSKPTAVARPDSYANRVLLAAQADAIRTRAKKVAKQRKSFHRRTDHLLDRASALTGGRITTRGVRNTQLKSWKKGDKSQQWKVLRVSDCVHVGDAAADYPASTFKPAKIYKSHNVPGKSFTSLDFDDRGDWLITAGEDESMQLFDVRTGKHQKQLYSKKYGVHLARFTHKSTAVIYASTKENDDIRYLSLHDNSYLRYFKGHKKKVVSLAMSPQDDTFLSAARDDTVRLWDLRAPSAQGLLNIAGHPCVAYDPSGTVFAVALNLRSTIMMYDVKQFDKQPFLCVHIDDPVLPLRAFPPRTPVMTSLSFKAVLQEKTPKLIPPNFFWTVPPEQIATGLERETARPYERPMEPAAGLSSEEVSWSPDGRYVVSGSIDGRLLIWDFAPPESERQSLYPDRPKPGRDCTLHPLVCLAGHPNGPSRAVAFNPRSAMIASAGFELAFWLPDLKQAGLVKPTEEPRTSDSQTE</sequence>
<feature type="chain" id="PRO_5040372245" evidence="7">
    <location>
        <begin position="23"/>
        <end position="609"/>
    </location>
</feature>
<reference evidence="8 9" key="1">
    <citation type="submission" date="2020-11" db="EMBL/GenBank/DDBJ databases">
        <title>Kefir isolates.</title>
        <authorList>
            <person name="Marcisauskas S."/>
            <person name="Kim Y."/>
            <person name="Blasche S."/>
        </authorList>
    </citation>
    <scope>NUCLEOTIDE SEQUENCE [LARGE SCALE GENOMIC DNA]</scope>
    <source>
        <strain evidence="8 9">KR</strain>
    </source>
</reference>
<dbReference type="PANTHER" id="PTHR19861">
    <property type="entry name" value="WD40 REPEAT PROTEIN SWD2"/>
    <property type="match status" value="1"/>
</dbReference>
<dbReference type="EMBL" id="PUHQ01000178">
    <property type="protein sequence ID" value="KAG0653749.1"/>
    <property type="molecule type" value="Genomic_DNA"/>
</dbReference>
<dbReference type="Pfam" id="PF00400">
    <property type="entry name" value="WD40"/>
    <property type="match status" value="3"/>
</dbReference>
<dbReference type="GO" id="GO:0048188">
    <property type="term" value="C:Set1C/COMPASS complex"/>
    <property type="evidence" value="ECO:0007669"/>
    <property type="project" value="TreeGrafter"/>
</dbReference>
<dbReference type="PROSITE" id="PS50082">
    <property type="entry name" value="WD_REPEATS_2"/>
    <property type="match status" value="2"/>
</dbReference>
<accession>A0A9P6VTX2</accession>
<feature type="repeat" description="WD" evidence="6">
    <location>
        <begin position="342"/>
        <end position="376"/>
    </location>
</feature>
<comment type="subcellular location">
    <subcellularLocation>
        <location evidence="1">Nucleus</location>
    </subcellularLocation>
</comment>
<dbReference type="PROSITE" id="PS50294">
    <property type="entry name" value="WD_REPEATS_REGION"/>
    <property type="match status" value="1"/>
</dbReference>
<evidence type="ECO:0000256" key="7">
    <source>
        <dbReference type="SAM" id="SignalP"/>
    </source>
</evidence>
<dbReference type="GO" id="GO:0003682">
    <property type="term" value="F:chromatin binding"/>
    <property type="evidence" value="ECO:0007669"/>
    <property type="project" value="TreeGrafter"/>
</dbReference>
<comment type="similarity">
    <text evidence="2">Belongs to the WD repeat SWD2 family.</text>
</comment>
<feature type="repeat" description="WD" evidence="6">
    <location>
        <begin position="503"/>
        <end position="534"/>
    </location>
</feature>
<comment type="caution">
    <text evidence="8">The sequence shown here is derived from an EMBL/GenBank/DDBJ whole genome shotgun (WGS) entry which is preliminary data.</text>
</comment>
<keyword evidence="5" id="KW-0539">Nucleus</keyword>
<evidence type="ECO:0000256" key="6">
    <source>
        <dbReference type="PROSITE-ProRule" id="PRU00221"/>
    </source>
</evidence>
<feature type="signal peptide" evidence="7">
    <location>
        <begin position="1"/>
        <end position="22"/>
    </location>
</feature>
<proteinExistence type="inferred from homology"/>
<dbReference type="AlphaFoldDB" id="A0A9P6VTX2"/>
<evidence type="ECO:0000313" key="8">
    <source>
        <dbReference type="EMBL" id="KAG0653749.1"/>
    </source>
</evidence>
<dbReference type="SUPFAM" id="SSF50978">
    <property type="entry name" value="WD40 repeat-like"/>
    <property type="match status" value="1"/>
</dbReference>
<dbReference type="FunFam" id="2.130.10.10:FF:001194">
    <property type="entry name" value="Unplaced genomic scaffold supercont1.1, whole genome shotgun sequence"/>
    <property type="match status" value="1"/>
</dbReference>
<keyword evidence="8" id="KW-0808">Transferase</keyword>
<evidence type="ECO:0000256" key="5">
    <source>
        <dbReference type="ARBA" id="ARBA00023242"/>
    </source>
</evidence>
<keyword evidence="4" id="KW-0677">Repeat</keyword>